<dbReference type="EMBL" id="OQ709216">
    <property type="protein sequence ID" value="WGH21408.1"/>
    <property type="molecule type" value="Genomic_DNA"/>
</dbReference>
<feature type="region of interest" description="Disordered" evidence="1">
    <location>
        <begin position="65"/>
        <end position="86"/>
    </location>
</feature>
<sequence length="145" mass="15777">MKANESYKLIDKDGDTLEIKPAQRDAGEPRGAFVVSAPYGTYVKRDEVMAAATALLRAAGYTGWTLTERATDEEPETGTDEPQPRYLVLDAPGQGITLLSPRQGLLIKTYPGRQDADEVARGDLYELIEVAARLNGEPVPERGAK</sequence>
<protein>
    <submittedName>
        <fullName evidence="2">Uncharacterized protein</fullName>
    </submittedName>
</protein>
<accession>A0AA49ERJ6</accession>
<name>A0AA49ERJ6_9CAUD</name>
<organism evidence="2 3">
    <name type="scientific">Arthrobacter phage Emotion</name>
    <dbReference type="NCBI Taxonomy" id="3038361"/>
    <lineage>
        <taxon>Viruses</taxon>
        <taxon>Duplodnaviria</taxon>
        <taxon>Heunggongvirae</taxon>
        <taxon>Uroviricota</taxon>
        <taxon>Caudoviricetes</taxon>
        <taxon>Casidaviridae</taxon>
        <taxon>Emotionvirus</taxon>
        <taxon>Emotionvirus emotion</taxon>
    </lineage>
</organism>
<gene>
    <name evidence="2" type="primary">59</name>
    <name evidence="2" type="ORF">SEA_EMOTION_59</name>
</gene>
<keyword evidence="3" id="KW-1185">Reference proteome</keyword>
<evidence type="ECO:0000313" key="3">
    <source>
        <dbReference type="Proteomes" id="UP001240749"/>
    </source>
</evidence>
<reference evidence="2" key="1">
    <citation type="submission" date="2023-03" db="EMBL/GenBank/DDBJ databases">
        <authorList>
            <person name="Barcik Weissman S.N."/>
            <person name="Chang S."/>
            <person name="Chen D.A."/>
            <person name="Chew B."/>
            <person name="De Jesus J.L."/>
            <person name="Han M.T."/>
            <person name="Hsu T.-Y."/>
            <person name="Rivera W."/>
            <person name="Vu T.L."/>
            <person name="Garza D.R."/>
            <person name="Stephenson J.C."/>
            <person name="Zorawik M."/>
            <person name="Reddi K."/>
            <person name="Freise A.C."/>
            <person name="Furlong K.P."/>
            <person name="Rudner A.D."/>
            <person name="Beyer A.R."/>
            <person name="Chong R.A."/>
            <person name="Edgington N.P."/>
            <person name="Garcia Costas A.M."/>
            <person name="Gibb B.P."/>
            <person name="Klyczek K.K."/>
            <person name="Swerdlow S.J."/>
            <person name="Russell D.A."/>
            <person name="Jacobs-Sera D."/>
            <person name="Hatfull G.F."/>
        </authorList>
    </citation>
    <scope>NUCLEOTIDE SEQUENCE</scope>
</reference>
<dbReference type="Proteomes" id="UP001240749">
    <property type="component" value="Segment"/>
</dbReference>
<evidence type="ECO:0000313" key="2">
    <source>
        <dbReference type="EMBL" id="WGH21408.1"/>
    </source>
</evidence>
<evidence type="ECO:0000256" key="1">
    <source>
        <dbReference type="SAM" id="MobiDB-lite"/>
    </source>
</evidence>
<proteinExistence type="predicted"/>